<evidence type="ECO:0000256" key="1">
    <source>
        <dbReference type="ARBA" id="ARBA00004651"/>
    </source>
</evidence>
<evidence type="ECO:0000259" key="7">
    <source>
        <dbReference type="Pfam" id="PF09335"/>
    </source>
</evidence>
<proteinExistence type="predicted"/>
<dbReference type="Proteomes" id="UP001559025">
    <property type="component" value="Unassembled WGS sequence"/>
</dbReference>
<keyword evidence="2" id="KW-1003">Cell membrane</keyword>
<keyword evidence="3 6" id="KW-0812">Transmembrane</keyword>
<evidence type="ECO:0000256" key="4">
    <source>
        <dbReference type="ARBA" id="ARBA00022989"/>
    </source>
</evidence>
<accession>A0ABV3WTU8</accession>
<name>A0ABV3WTU8_9HYPH</name>
<reference evidence="8 9" key="1">
    <citation type="submission" date="2024-01" db="EMBL/GenBank/DDBJ databases">
        <title>New evidence supports the origin of RcGTA from prophage.</title>
        <authorList>
            <person name="Xu Y."/>
            <person name="Liu B."/>
            <person name="Chen F."/>
        </authorList>
    </citation>
    <scope>NUCLEOTIDE SEQUENCE [LARGE SCALE GENOMIC DNA]</scope>
    <source>
        <strain evidence="8 9">CBW1107-2</strain>
    </source>
</reference>
<evidence type="ECO:0000256" key="6">
    <source>
        <dbReference type="SAM" id="Phobius"/>
    </source>
</evidence>
<feature type="transmembrane region" description="Helical" evidence="6">
    <location>
        <begin position="12"/>
        <end position="45"/>
    </location>
</feature>
<evidence type="ECO:0000256" key="2">
    <source>
        <dbReference type="ARBA" id="ARBA00022475"/>
    </source>
</evidence>
<feature type="transmembrane region" description="Helical" evidence="6">
    <location>
        <begin position="172"/>
        <end position="190"/>
    </location>
</feature>
<dbReference type="Pfam" id="PF09335">
    <property type="entry name" value="VTT_dom"/>
    <property type="match status" value="1"/>
</dbReference>
<dbReference type="EMBL" id="JAZHFV010000003">
    <property type="protein sequence ID" value="MEX4008112.1"/>
    <property type="molecule type" value="Genomic_DNA"/>
</dbReference>
<feature type="domain" description="VTT" evidence="7">
    <location>
        <begin position="30"/>
        <end position="155"/>
    </location>
</feature>
<dbReference type="PANTHER" id="PTHR42709">
    <property type="entry name" value="ALKALINE PHOSPHATASE LIKE PROTEIN"/>
    <property type="match status" value="1"/>
</dbReference>
<evidence type="ECO:0000313" key="9">
    <source>
        <dbReference type="Proteomes" id="UP001559025"/>
    </source>
</evidence>
<sequence length="210" mass="22125">MIDLVTDLYVSYGLVGMAITLAVAQFGLPLPTSIVLMSVGALLAASDLSALEAFGWAIGGAVAGDQAGYLTGRLLGGRLERFAGRSDYIASGLSTTREFSRRWGRASVFLSRWLVSPAGPWINLTSGAAGMPWPAFTIWGLGGEAIWVAAYLTLGFLFSSYISGIAEMIANAGWAIGALVVTIFIGWRLWHRIAPASTDQGPENLDPGPA</sequence>
<comment type="subcellular location">
    <subcellularLocation>
        <location evidence="1">Cell membrane</location>
        <topology evidence="1">Multi-pass membrane protein</topology>
    </subcellularLocation>
</comment>
<evidence type="ECO:0000256" key="3">
    <source>
        <dbReference type="ARBA" id="ARBA00022692"/>
    </source>
</evidence>
<dbReference type="InterPro" id="IPR051311">
    <property type="entry name" value="DedA_domain"/>
</dbReference>
<feature type="transmembrane region" description="Helical" evidence="6">
    <location>
        <begin position="145"/>
        <end position="166"/>
    </location>
</feature>
<protein>
    <submittedName>
        <fullName evidence="8">DedA family protein</fullName>
    </submittedName>
</protein>
<dbReference type="InterPro" id="IPR032816">
    <property type="entry name" value="VTT_dom"/>
</dbReference>
<keyword evidence="4 6" id="KW-1133">Transmembrane helix</keyword>
<keyword evidence="5 6" id="KW-0472">Membrane</keyword>
<comment type="caution">
    <text evidence="8">The sequence shown here is derived from an EMBL/GenBank/DDBJ whole genome shotgun (WGS) entry which is preliminary data.</text>
</comment>
<evidence type="ECO:0000313" key="8">
    <source>
        <dbReference type="EMBL" id="MEX4008112.1"/>
    </source>
</evidence>
<evidence type="ECO:0000256" key="5">
    <source>
        <dbReference type="ARBA" id="ARBA00023136"/>
    </source>
</evidence>
<keyword evidence="9" id="KW-1185">Reference proteome</keyword>
<dbReference type="PANTHER" id="PTHR42709:SF6">
    <property type="entry name" value="UNDECAPRENYL PHOSPHATE TRANSPORTER A"/>
    <property type="match status" value="1"/>
</dbReference>
<organism evidence="8 9">
    <name type="scientific">Neoaquamicrobium sediminum</name>
    <dbReference type="NCBI Taxonomy" id="1849104"/>
    <lineage>
        <taxon>Bacteria</taxon>
        <taxon>Pseudomonadati</taxon>
        <taxon>Pseudomonadota</taxon>
        <taxon>Alphaproteobacteria</taxon>
        <taxon>Hyphomicrobiales</taxon>
        <taxon>Phyllobacteriaceae</taxon>
        <taxon>Neoaquamicrobium</taxon>
    </lineage>
</organism>
<gene>
    <name evidence="8" type="ORF">V1479_12410</name>
</gene>